<comment type="caution">
    <text evidence="1">The sequence shown here is derived from an EMBL/GenBank/DDBJ whole genome shotgun (WGS) entry which is preliminary data.</text>
</comment>
<sequence>MSQWSATKAKQVLKALKSIGWKIKRSGLFQLK</sequence>
<gene>
    <name evidence="1" type="ORF">MiYa_01277</name>
</gene>
<dbReference type="EMBL" id="BHVO01000014">
    <property type="protein sequence ID" value="GCA69747.1"/>
    <property type="molecule type" value="Genomic_DNA"/>
</dbReference>
<reference evidence="1 2" key="1">
    <citation type="submission" date="2018-09" db="EMBL/GenBank/DDBJ databases">
        <title>Evolutionary history of phycoerythrin pigmentation in the water bloom-forming cyanobacterium Microcystis aeruginosa.</title>
        <authorList>
            <person name="Tanabe Y."/>
            <person name="Tanabe Y."/>
            <person name="Yamaguchi H."/>
        </authorList>
    </citation>
    <scope>NUCLEOTIDE SEQUENCE [LARGE SCALE GENOMIC DNA]</scope>
    <source>
        <strain evidence="1 2">NIES-2519</strain>
    </source>
</reference>
<dbReference type="Proteomes" id="UP000323569">
    <property type="component" value="Unassembled WGS sequence"/>
</dbReference>
<dbReference type="AlphaFoldDB" id="A0A5A5R9A0"/>
<evidence type="ECO:0000313" key="1">
    <source>
        <dbReference type="EMBL" id="GCA69747.1"/>
    </source>
</evidence>
<name>A0A5A5R9A0_MICAE</name>
<evidence type="ECO:0000313" key="2">
    <source>
        <dbReference type="Proteomes" id="UP000323569"/>
    </source>
</evidence>
<organism evidence="1 2">
    <name type="scientific">Microcystis aeruginosa NIES-2519</name>
    <dbReference type="NCBI Taxonomy" id="2303981"/>
    <lineage>
        <taxon>Bacteria</taxon>
        <taxon>Bacillati</taxon>
        <taxon>Cyanobacteriota</taxon>
        <taxon>Cyanophyceae</taxon>
        <taxon>Oscillatoriophycideae</taxon>
        <taxon>Chroococcales</taxon>
        <taxon>Microcystaceae</taxon>
        <taxon>Microcystis</taxon>
    </lineage>
</organism>
<protein>
    <submittedName>
        <fullName evidence="1">Uncharacterized protein</fullName>
    </submittedName>
</protein>
<proteinExistence type="predicted"/>
<accession>A0A5A5R9A0</accession>